<keyword evidence="3" id="KW-1185">Reference proteome</keyword>
<dbReference type="EMBL" id="CP133620">
    <property type="protein sequence ID" value="WMV47513.1"/>
    <property type="molecule type" value="Genomic_DNA"/>
</dbReference>
<sequence>MPMVIYDTKDARVNSIETNKRELRQGNCSFEQVALFEDPVPLQINNSLSEQEIEDKASLWVQSNVLKLGQLFGAVFEGCDKVSFDLFSENRSKEGELSRKKVETTPIKANNTNPKQIRNLEFHVKFKEGESRSRGE</sequence>
<dbReference type="Proteomes" id="UP001234989">
    <property type="component" value="Chromosome 9"/>
</dbReference>
<protein>
    <submittedName>
        <fullName evidence="2">Uncharacterized protein</fullName>
    </submittedName>
</protein>
<dbReference type="AlphaFoldDB" id="A0AAF0UJC3"/>
<evidence type="ECO:0000313" key="2">
    <source>
        <dbReference type="EMBL" id="WMV47513.1"/>
    </source>
</evidence>
<gene>
    <name evidence="2" type="ORF">MTR67_040898</name>
</gene>
<proteinExistence type="predicted"/>
<feature type="compositionally biased region" description="Basic and acidic residues" evidence="1">
    <location>
        <begin position="91"/>
        <end position="103"/>
    </location>
</feature>
<organism evidence="2 3">
    <name type="scientific">Solanum verrucosum</name>
    <dbReference type="NCBI Taxonomy" id="315347"/>
    <lineage>
        <taxon>Eukaryota</taxon>
        <taxon>Viridiplantae</taxon>
        <taxon>Streptophyta</taxon>
        <taxon>Embryophyta</taxon>
        <taxon>Tracheophyta</taxon>
        <taxon>Spermatophyta</taxon>
        <taxon>Magnoliopsida</taxon>
        <taxon>eudicotyledons</taxon>
        <taxon>Gunneridae</taxon>
        <taxon>Pentapetalae</taxon>
        <taxon>asterids</taxon>
        <taxon>lamiids</taxon>
        <taxon>Solanales</taxon>
        <taxon>Solanaceae</taxon>
        <taxon>Solanoideae</taxon>
        <taxon>Solaneae</taxon>
        <taxon>Solanum</taxon>
    </lineage>
</organism>
<feature type="region of interest" description="Disordered" evidence="1">
    <location>
        <begin position="91"/>
        <end position="114"/>
    </location>
</feature>
<accession>A0AAF0UJC3</accession>
<evidence type="ECO:0000313" key="3">
    <source>
        <dbReference type="Proteomes" id="UP001234989"/>
    </source>
</evidence>
<name>A0AAF0UJC3_SOLVR</name>
<reference evidence="2" key="1">
    <citation type="submission" date="2023-08" db="EMBL/GenBank/DDBJ databases">
        <title>A de novo genome assembly of Solanum verrucosum Schlechtendal, a Mexican diploid species geographically isolated from the other diploid A-genome species in potato relatives.</title>
        <authorList>
            <person name="Hosaka K."/>
        </authorList>
    </citation>
    <scope>NUCLEOTIDE SEQUENCE</scope>
    <source>
        <tissue evidence="2">Young leaves</tissue>
    </source>
</reference>
<evidence type="ECO:0000256" key="1">
    <source>
        <dbReference type="SAM" id="MobiDB-lite"/>
    </source>
</evidence>